<proteinExistence type="predicted"/>
<dbReference type="OrthoDB" id="1689567at2759"/>
<dbReference type="Pfam" id="PF14703">
    <property type="entry name" value="PHM7_cyt"/>
    <property type="match status" value="1"/>
</dbReference>
<feature type="domain" description="CSC1/OSCA1-like 7TM region" evidence="5">
    <location>
        <begin position="81"/>
        <end position="189"/>
    </location>
</feature>
<reference evidence="7" key="1">
    <citation type="submission" date="2020-07" db="EMBL/GenBank/DDBJ databases">
        <title>Ethylene signaling mediates host invasion by parasitic plants.</title>
        <authorList>
            <person name="Yoshida S."/>
        </authorList>
    </citation>
    <scope>NUCLEOTIDE SEQUENCE</scope>
    <source>
        <strain evidence="7">Okayama</strain>
    </source>
</reference>
<dbReference type="InterPro" id="IPR045122">
    <property type="entry name" value="Csc1-like"/>
</dbReference>
<keyword evidence="4" id="KW-1133">Transmembrane helix</keyword>
<feature type="transmembrane region" description="Helical" evidence="4">
    <location>
        <begin position="163"/>
        <end position="183"/>
    </location>
</feature>
<organism evidence="7 8">
    <name type="scientific">Phtheirospermum japonicum</name>
    <dbReference type="NCBI Taxonomy" id="374723"/>
    <lineage>
        <taxon>Eukaryota</taxon>
        <taxon>Viridiplantae</taxon>
        <taxon>Streptophyta</taxon>
        <taxon>Embryophyta</taxon>
        <taxon>Tracheophyta</taxon>
        <taxon>Spermatophyta</taxon>
        <taxon>Magnoliopsida</taxon>
        <taxon>eudicotyledons</taxon>
        <taxon>Gunneridae</taxon>
        <taxon>Pentapetalae</taxon>
        <taxon>asterids</taxon>
        <taxon>lamiids</taxon>
        <taxon>Lamiales</taxon>
        <taxon>Orobanchaceae</taxon>
        <taxon>Orobanchaceae incertae sedis</taxon>
        <taxon>Phtheirospermum</taxon>
    </lineage>
</organism>
<evidence type="ECO:0000256" key="2">
    <source>
        <dbReference type="ARBA" id="ARBA00023065"/>
    </source>
</evidence>
<evidence type="ECO:0000256" key="3">
    <source>
        <dbReference type="ARBA" id="ARBA00023303"/>
    </source>
</evidence>
<keyword evidence="4" id="KW-0812">Transmembrane</keyword>
<sequence length="192" mass="22201">MVRRTSKLKGLINETDMVYRRLVHVKTENYPQERYKRAGFLGLLGPRVDLEDHYEKELEDMEGDLRTERSSVAGKRWMCNILVIFACIFITVLFLIPVLLAQGLTHLDQLELWKIISQLITGYLSSLILEAYLSAIPPTMIVLSSIQGYIALSQIEKSVCIKVLWFTIWNIFFFNVLLGSALYRINVFLEPK</sequence>
<feature type="domain" description="CSC1/OSCA1-like cytosolic" evidence="6">
    <location>
        <begin position="1"/>
        <end position="76"/>
    </location>
</feature>
<comment type="caution">
    <text evidence="7">The sequence shown here is derived from an EMBL/GenBank/DDBJ whole genome shotgun (WGS) entry which is preliminary data.</text>
</comment>
<dbReference type="Pfam" id="PF02714">
    <property type="entry name" value="RSN1_7TM"/>
    <property type="match status" value="1"/>
</dbReference>
<evidence type="ECO:0000313" key="8">
    <source>
        <dbReference type="Proteomes" id="UP000653305"/>
    </source>
</evidence>
<evidence type="ECO:0000313" key="7">
    <source>
        <dbReference type="EMBL" id="GFP83218.1"/>
    </source>
</evidence>
<name>A0A830BDL0_9LAMI</name>
<accession>A0A830BDL0</accession>
<evidence type="ECO:0000256" key="1">
    <source>
        <dbReference type="ARBA" id="ARBA00022837"/>
    </source>
</evidence>
<dbReference type="PANTHER" id="PTHR13018">
    <property type="entry name" value="PROBABLE MEMBRANE PROTEIN DUF221-RELATED"/>
    <property type="match status" value="1"/>
</dbReference>
<dbReference type="GO" id="GO:0005886">
    <property type="term" value="C:plasma membrane"/>
    <property type="evidence" value="ECO:0007669"/>
    <property type="project" value="TreeGrafter"/>
</dbReference>
<feature type="transmembrane region" description="Helical" evidence="4">
    <location>
        <begin position="77"/>
        <end position="100"/>
    </location>
</feature>
<dbReference type="GO" id="GO:0005227">
    <property type="term" value="F:calcium-activated cation channel activity"/>
    <property type="evidence" value="ECO:0007669"/>
    <property type="project" value="InterPro"/>
</dbReference>
<keyword evidence="4" id="KW-0472">Membrane</keyword>
<dbReference type="InterPro" id="IPR003864">
    <property type="entry name" value="CSC1/OSCA1-like_7TM"/>
</dbReference>
<dbReference type="AlphaFoldDB" id="A0A830BDL0"/>
<evidence type="ECO:0000256" key="4">
    <source>
        <dbReference type="SAM" id="Phobius"/>
    </source>
</evidence>
<keyword evidence="2" id="KW-0406">Ion transport</keyword>
<keyword evidence="8" id="KW-1185">Reference proteome</keyword>
<dbReference type="InterPro" id="IPR027815">
    <property type="entry name" value="CSC1/OSCA1-like_cyt"/>
</dbReference>
<keyword evidence="3" id="KW-0407">Ion channel</keyword>
<feature type="transmembrane region" description="Helical" evidence="4">
    <location>
        <begin position="120"/>
        <end position="143"/>
    </location>
</feature>
<dbReference type="Proteomes" id="UP000653305">
    <property type="component" value="Unassembled WGS sequence"/>
</dbReference>
<dbReference type="EMBL" id="BMAC01000059">
    <property type="protein sequence ID" value="GFP83218.1"/>
    <property type="molecule type" value="Genomic_DNA"/>
</dbReference>
<dbReference type="PANTHER" id="PTHR13018:SF109">
    <property type="entry name" value="CSC1-LIKE PROTEIN HYP1"/>
    <property type="match status" value="1"/>
</dbReference>
<evidence type="ECO:0000259" key="5">
    <source>
        <dbReference type="Pfam" id="PF02714"/>
    </source>
</evidence>
<gene>
    <name evidence="7" type="ORF">PHJA_000465200</name>
</gene>
<keyword evidence="2" id="KW-0813">Transport</keyword>
<keyword evidence="1" id="KW-0106">Calcium</keyword>
<protein>
    <submittedName>
        <fullName evidence="7">CSC1-like protein hyp1</fullName>
    </submittedName>
</protein>
<evidence type="ECO:0000259" key="6">
    <source>
        <dbReference type="Pfam" id="PF14703"/>
    </source>
</evidence>